<gene>
    <name evidence="3" type="ORF">NCGR_LOCUS26870</name>
</gene>
<comment type="caution">
    <text evidence="3">The sequence shown here is derived from an EMBL/GenBank/DDBJ whole genome shotgun (WGS) entry which is preliminary data.</text>
</comment>
<evidence type="ECO:0000313" key="3">
    <source>
        <dbReference type="EMBL" id="CAD6240222.1"/>
    </source>
</evidence>
<organism evidence="3 4">
    <name type="scientific">Miscanthus lutarioriparius</name>
    <dbReference type="NCBI Taxonomy" id="422564"/>
    <lineage>
        <taxon>Eukaryota</taxon>
        <taxon>Viridiplantae</taxon>
        <taxon>Streptophyta</taxon>
        <taxon>Embryophyta</taxon>
        <taxon>Tracheophyta</taxon>
        <taxon>Spermatophyta</taxon>
        <taxon>Magnoliopsida</taxon>
        <taxon>Liliopsida</taxon>
        <taxon>Poales</taxon>
        <taxon>Poaceae</taxon>
        <taxon>PACMAD clade</taxon>
        <taxon>Panicoideae</taxon>
        <taxon>Andropogonodae</taxon>
        <taxon>Andropogoneae</taxon>
        <taxon>Saccharinae</taxon>
        <taxon>Miscanthus</taxon>
    </lineage>
</organism>
<accession>A0A811PG59</accession>
<name>A0A811PG59_9POAL</name>
<dbReference type="EMBL" id="CAJGYO010000006">
    <property type="protein sequence ID" value="CAD6240222.1"/>
    <property type="molecule type" value="Genomic_DNA"/>
</dbReference>
<dbReference type="InterPro" id="IPR029466">
    <property type="entry name" value="NAM-associated_C"/>
</dbReference>
<feature type="compositionally biased region" description="Polar residues" evidence="1">
    <location>
        <begin position="45"/>
        <end position="75"/>
    </location>
</feature>
<dbReference type="OrthoDB" id="663059at2759"/>
<keyword evidence="4" id="KW-1185">Reference proteome</keyword>
<evidence type="ECO:0000256" key="1">
    <source>
        <dbReference type="SAM" id="MobiDB-lite"/>
    </source>
</evidence>
<feature type="compositionally biased region" description="Basic residues" evidence="1">
    <location>
        <begin position="82"/>
        <end position="91"/>
    </location>
</feature>
<evidence type="ECO:0000259" key="2">
    <source>
        <dbReference type="Pfam" id="PF14303"/>
    </source>
</evidence>
<dbReference type="PANTHER" id="PTHR45125">
    <property type="entry name" value="F21J9.4-RELATED"/>
    <property type="match status" value="1"/>
</dbReference>
<protein>
    <recommendedName>
        <fullName evidence="2">No apical meristem-associated C-terminal domain-containing protein</fullName>
    </recommendedName>
</protein>
<feature type="region of interest" description="Disordered" evidence="1">
    <location>
        <begin position="42"/>
        <end position="91"/>
    </location>
</feature>
<dbReference type="Pfam" id="PF14303">
    <property type="entry name" value="NAM-associated"/>
    <property type="match status" value="1"/>
</dbReference>
<feature type="compositionally biased region" description="Basic and acidic residues" evidence="1">
    <location>
        <begin position="253"/>
        <end position="264"/>
    </location>
</feature>
<dbReference type="PANTHER" id="PTHR45125:SF40">
    <property type="entry name" value="OS06G0117800 PROTEIN"/>
    <property type="match status" value="1"/>
</dbReference>
<feature type="region of interest" description="Disordered" evidence="1">
    <location>
        <begin position="230"/>
        <end position="277"/>
    </location>
</feature>
<sequence length="393" mass="44729">MDNIFSGSSGHPGESEEMFGADRWAFGYSTTLQSLDVHPDPQFNMHGSSQMSGPPMNGQPSQGFSIDNNHVSQDAPTLKAQRPQKKGKVARRGTAFTNEEDIVVCSAFLNISKDLITGVNQTSGGYYKRMHDYFNEHKPEGSNRSQIAIQHRWALIQRAMNKFCGLKESIDRLNESGKMSRIGLLCFTFYIIDDAVKMYERTKSFTIMHCWKKLHKEAKWNNKFLELNNSTSPDVMPSPATQGHAESGNDNIDTSRPEGRDSAKRPRSKSFVETSSSSTAVEVLQRLQEKSEKTEQKQDQQMAEILSRKDEKIKIQMDLFNLQKKHMKMSMQQQKKENKIREKESEAQLITAEASIMSVDIEKVPAYLKNYYLGMQRKIMESRGFISPSNNED</sequence>
<evidence type="ECO:0000313" key="4">
    <source>
        <dbReference type="Proteomes" id="UP000604825"/>
    </source>
</evidence>
<dbReference type="AlphaFoldDB" id="A0A811PG59"/>
<proteinExistence type="predicted"/>
<dbReference type="Proteomes" id="UP000604825">
    <property type="component" value="Unassembled WGS sequence"/>
</dbReference>
<feature type="domain" description="No apical meristem-associated C-terminal" evidence="2">
    <location>
        <begin position="203"/>
        <end position="379"/>
    </location>
</feature>
<reference evidence="3" key="1">
    <citation type="submission" date="2020-10" db="EMBL/GenBank/DDBJ databases">
        <authorList>
            <person name="Han B."/>
            <person name="Lu T."/>
            <person name="Zhao Q."/>
            <person name="Huang X."/>
            <person name="Zhao Y."/>
        </authorList>
    </citation>
    <scope>NUCLEOTIDE SEQUENCE</scope>
</reference>